<evidence type="ECO:0000256" key="3">
    <source>
        <dbReference type="ARBA" id="ARBA00022679"/>
    </source>
</evidence>
<dbReference type="GO" id="GO:0005524">
    <property type="term" value="F:ATP binding"/>
    <property type="evidence" value="ECO:0007669"/>
    <property type="project" value="UniProtKB-KW"/>
</dbReference>
<dbReference type="EC" id="2.7.11.1" evidence="1"/>
<evidence type="ECO:0000259" key="11">
    <source>
        <dbReference type="PROSITE" id="PS50011"/>
    </source>
</evidence>
<evidence type="ECO:0000256" key="8">
    <source>
        <dbReference type="ARBA" id="ARBA00048679"/>
    </source>
</evidence>
<dbReference type="Pfam" id="PF08239">
    <property type="entry name" value="SH3_3"/>
    <property type="match status" value="1"/>
</dbReference>
<reference evidence="13" key="1">
    <citation type="submission" date="2018-06" db="EMBL/GenBank/DDBJ databases">
        <authorList>
            <person name="Zhirakovskaya E."/>
        </authorList>
    </citation>
    <scope>NUCLEOTIDE SEQUENCE</scope>
</reference>
<dbReference type="CDD" id="cd14014">
    <property type="entry name" value="STKc_PknB_like"/>
    <property type="match status" value="1"/>
</dbReference>
<dbReference type="EMBL" id="UOEU01000636">
    <property type="protein sequence ID" value="VAW36770.1"/>
    <property type="molecule type" value="Genomic_DNA"/>
</dbReference>
<feature type="compositionally biased region" description="Low complexity" evidence="9">
    <location>
        <begin position="584"/>
        <end position="612"/>
    </location>
</feature>
<feature type="domain" description="Protein kinase" evidence="11">
    <location>
        <begin position="21"/>
        <end position="284"/>
    </location>
</feature>
<keyword evidence="6" id="KW-0067">ATP-binding</keyword>
<dbReference type="InterPro" id="IPR000719">
    <property type="entry name" value="Prot_kinase_dom"/>
</dbReference>
<evidence type="ECO:0000256" key="1">
    <source>
        <dbReference type="ARBA" id="ARBA00012513"/>
    </source>
</evidence>
<organism evidence="13">
    <name type="scientific">hydrothermal vent metagenome</name>
    <dbReference type="NCBI Taxonomy" id="652676"/>
    <lineage>
        <taxon>unclassified sequences</taxon>
        <taxon>metagenomes</taxon>
        <taxon>ecological metagenomes</taxon>
    </lineage>
</organism>
<comment type="catalytic activity">
    <reaction evidence="8">
        <text>L-seryl-[protein] + ATP = O-phospho-L-seryl-[protein] + ADP + H(+)</text>
        <dbReference type="Rhea" id="RHEA:17989"/>
        <dbReference type="Rhea" id="RHEA-COMP:9863"/>
        <dbReference type="Rhea" id="RHEA-COMP:11604"/>
        <dbReference type="ChEBI" id="CHEBI:15378"/>
        <dbReference type="ChEBI" id="CHEBI:29999"/>
        <dbReference type="ChEBI" id="CHEBI:30616"/>
        <dbReference type="ChEBI" id="CHEBI:83421"/>
        <dbReference type="ChEBI" id="CHEBI:456216"/>
        <dbReference type="EC" id="2.7.11.1"/>
    </reaction>
</comment>
<dbReference type="PANTHER" id="PTHR43895:SF32">
    <property type="entry name" value="SERINE_THREONINE-PROTEIN KINASE CHK1"/>
    <property type="match status" value="1"/>
</dbReference>
<accession>A0A3B0V777</accession>
<evidence type="ECO:0000259" key="12">
    <source>
        <dbReference type="PROSITE" id="PS51781"/>
    </source>
</evidence>
<evidence type="ECO:0000256" key="5">
    <source>
        <dbReference type="ARBA" id="ARBA00022777"/>
    </source>
</evidence>
<keyword evidence="10" id="KW-1133">Transmembrane helix</keyword>
<evidence type="ECO:0000256" key="4">
    <source>
        <dbReference type="ARBA" id="ARBA00022741"/>
    </source>
</evidence>
<keyword evidence="3" id="KW-0808">Transferase</keyword>
<keyword evidence="5" id="KW-0418">Kinase</keyword>
<dbReference type="SUPFAM" id="SSF56112">
    <property type="entry name" value="Protein kinase-like (PK-like)"/>
    <property type="match status" value="1"/>
</dbReference>
<evidence type="ECO:0000256" key="7">
    <source>
        <dbReference type="ARBA" id="ARBA00047899"/>
    </source>
</evidence>
<feature type="compositionally biased region" description="Pro residues" evidence="9">
    <location>
        <begin position="627"/>
        <end position="636"/>
    </location>
</feature>
<evidence type="ECO:0000256" key="10">
    <source>
        <dbReference type="SAM" id="Phobius"/>
    </source>
</evidence>
<feature type="transmembrane region" description="Helical" evidence="10">
    <location>
        <begin position="309"/>
        <end position="332"/>
    </location>
</feature>
<dbReference type="PROSITE" id="PS50011">
    <property type="entry name" value="PROTEIN_KINASE_DOM"/>
    <property type="match status" value="1"/>
</dbReference>
<dbReference type="Pfam" id="PF00069">
    <property type="entry name" value="Pkinase"/>
    <property type="match status" value="1"/>
</dbReference>
<sequence>MEIQKEQSTPSNLFDQLVDQYKLEAHINQTVITDLYRAFDVDENRPVAVEILLPTYNNKKQFVEQFIDKMHKVAQLKHPNIVQVHQIGRTPNDRPYFARDLVEGIKLSERLVQLSRQTTAANSIYALKIVQQLAEALELAERLDLFHYHLAPENIMLKQDGTVVLVDLGIPAAENGMATQLASTFNTSYVAQEQLQGKPVDSRSQIYSLGVILYEILTGKLPEKPGSFWQTFSRAIKPKNTALEIARPDLSRQTYNLLDVSLRKQPWGRYGSIKEFLEAINEALQNERMLVQSRGSTAVLTPPVPRRSWAIILLPLAAIVLCIGTFAALINLQDSNNSIGLPVAVDTTVANVIDETPTPAQSPTVVISEEESPTTAVSISEPINILAPANAAQFQANDPINFRWTWATSLQENQRFSVYLLTVSGRSLLGTVNATATNGNYNLQTLLPASGSNAMFEWHVVLEDISTNREIATSNNQKINIMPGAITPTFTPSPDPTATPTNTATPTPIPQIEIILSSGSLRLGPGISYPIIQFLFQGDVVAVLAKDSLEGEWYNIILDDGTRGWIAASVSRLLNDNSIENIPIAATIPPRPTNTPTSTPTNTATPTPTPTSGPGGGNPQPTVQPTNTPPPPPPGG</sequence>
<evidence type="ECO:0000256" key="2">
    <source>
        <dbReference type="ARBA" id="ARBA00022527"/>
    </source>
</evidence>
<keyword evidence="2" id="KW-0723">Serine/threonine-protein kinase</keyword>
<keyword evidence="10" id="KW-0812">Transmembrane</keyword>
<dbReference type="GO" id="GO:0007165">
    <property type="term" value="P:signal transduction"/>
    <property type="evidence" value="ECO:0007669"/>
    <property type="project" value="TreeGrafter"/>
</dbReference>
<dbReference type="InterPro" id="IPR003646">
    <property type="entry name" value="SH3-like_bac-type"/>
</dbReference>
<evidence type="ECO:0000313" key="13">
    <source>
        <dbReference type="EMBL" id="VAW36770.1"/>
    </source>
</evidence>
<keyword evidence="4" id="KW-0547">Nucleotide-binding</keyword>
<gene>
    <name evidence="13" type="ORF">MNBD_CHLOROFLEXI01-3066</name>
</gene>
<feature type="domain" description="SH3b" evidence="12">
    <location>
        <begin position="501"/>
        <end position="577"/>
    </location>
</feature>
<protein>
    <recommendedName>
        <fullName evidence="1">non-specific serine/threonine protein kinase</fullName>
        <ecNumber evidence="1">2.7.11.1</ecNumber>
    </recommendedName>
</protein>
<dbReference type="PANTHER" id="PTHR43895">
    <property type="entry name" value="CALCIUM/CALMODULIN-DEPENDENT PROTEIN KINASE KINASE-RELATED"/>
    <property type="match status" value="1"/>
</dbReference>
<comment type="catalytic activity">
    <reaction evidence="7">
        <text>L-threonyl-[protein] + ATP = O-phospho-L-threonyl-[protein] + ADP + H(+)</text>
        <dbReference type="Rhea" id="RHEA:46608"/>
        <dbReference type="Rhea" id="RHEA-COMP:11060"/>
        <dbReference type="Rhea" id="RHEA-COMP:11605"/>
        <dbReference type="ChEBI" id="CHEBI:15378"/>
        <dbReference type="ChEBI" id="CHEBI:30013"/>
        <dbReference type="ChEBI" id="CHEBI:30616"/>
        <dbReference type="ChEBI" id="CHEBI:61977"/>
        <dbReference type="ChEBI" id="CHEBI:456216"/>
        <dbReference type="EC" id="2.7.11.1"/>
    </reaction>
</comment>
<name>A0A3B0V777_9ZZZZ</name>
<dbReference type="AlphaFoldDB" id="A0A3B0V777"/>
<dbReference type="Gene3D" id="2.30.30.40">
    <property type="entry name" value="SH3 Domains"/>
    <property type="match status" value="1"/>
</dbReference>
<dbReference type="Gene3D" id="1.10.510.10">
    <property type="entry name" value="Transferase(Phosphotransferase) domain 1"/>
    <property type="match status" value="1"/>
</dbReference>
<keyword evidence="10" id="KW-0472">Membrane</keyword>
<feature type="region of interest" description="Disordered" evidence="9">
    <location>
        <begin position="584"/>
        <end position="636"/>
    </location>
</feature>
<dbReference type="SMART" id="SM00220">
    <property type="entry name" value="S_TKc"/>
    <property type="match status" value="1"/>
</dbReference>
<evidence type="ECO:0000256" key="6">
    <source>
        <dbReference type="ARBA" id="ARBA00022840"/>
    </source>
</evidence>
<dbReference type="GO" id="GO:0004674">
    <property type="term" value="F:protein serine/threonine kinase activity"/>
    <property type="evidence" value="ECO:0007669"/>
    <property type="project" value="UniProtKB-KW"/>
</dbReference>
<dbReference type="PROSITE" id="PS51781">
    <property type="entry name" value="SH3B"/>
    <property type="match status" value="1"/>
</dbReference>
<dbReference type="InterPro" id="IPR011009">
    <property type="entry name" value="Kinase-like_dom_sf"/>
</dbReference>
<dbReference type="Gene3D" id="3.30.200.20">
    <property type="entry name" value="Phosphorylase Kinase, domain 1"/>
    <property type="match status" value="1"/>
</dbReference>
<evidence type="ECO:0000256" key="9">
    <source>
        <dbReference type="SAM" id="MobiDB-lite"/>
    </source>
</evidence>
<proteinExistence type="predicted"/>